<comment type="subcellular location">
    <subcellularLocation>
        <location evidence="1">Cell outer membrane</location>
    </subcellularLocation>
</comment>
<organism evidence="5 6">
    <name type="scientific">Flavobacterium cupreum</name>
    <dbReference type="NCBI Taxonomy" id="2133766"/>
    <lineage>
        <taxon>Bacteria</taxon>
        <taxon>Pseudomonadati</taxon>
        <taxon>Bacteroidota</taxon>
        <taxon>Flavobacteriia</taxon>
        <taxon>Flavobacteriales</taxon>
        <taxon>Flavobacteriaceae</taxon>
        <taxon>Flavobacterium</taxon>
    </lineage>
</organism>
<dbReference type="Pfam" id="PF14905">
    <property type="entry name" value="OMP_b-brl_3"/>
    <property type="match status" value="1"/>
</dbReference>
<dbReference type="InterPro" id="IPR036942">
    <property type="entry name" value="Beta-barrel_TonB_sf"/>
</dbReference>
<keyword evidence="2" id="KW-0472">Membrane</keyword>
<evidence type="ECO:0000259" key="4">
    <source>
        <dbReference type="Pfam" id="PF14905"/>
    </source>
</evidence>
<accession>A0A434A1X2</accession>
<keyword evidence="5" id="KW-0675">Receptor</keyword>
<evidence type="ECO:0000313" key="6">
    <source>
        <dbReference type="Proteomes" id="UP000288102"/>
    </source>
</evidence>
<dbReference type="OrthoDB" id="8764943at2"/>
<dbReference type="SUPFAM" id="SSF49464">
    <property type="entry name" value="Carboxypeptidase regulatory domain-like"/>
    <property type="match status" value="1"/>
</dbReference>
<name>A0A434A1X2_9FLAO</name>
<evidence type="ECO:0000256" key="2">
    <source>
        <dbReference type="ARBA" id="ARBA00023136"/>
    </source>
</evidence>
<dbReference type="Gene3D" id="2.40.170.20">
    <property type="entry name" value="TonB-dependent receptor, beta-barrel domain"/>
    <property type="match status" value="1"/>
</dbReference>
<dbReference type="InterPro" id="IPR008969">
    <property type="entry name" value="CarboxyPept-like_regulatory"/>
</dbReference>
<comment type="caution">
    <text evidence="5">The sequence shown here is derived from an EMBL/GenBank/DDBJ whole genome shotgun (WGS) entry which is preliminary data.</text>
</comment>
<dbReference type="SUPFAM" id="SSF56935">
    <property type="entry name" value="Porins"/>
    <property type="match status" value="1"/>
</dbReference>
<dbReference type="PANTHER" id="PTHR40980">
    <property type="entry name" value="PLUG DOMAIN-CONTAINING PROTEIN"/>
    <property type="match status" value="1"/>
</dbReference>
<evidence type="ECO:0000256" key="1">
    <source>
        <dbReference type="ARBA" id="ARBA00004442"/>
    </source>
</evidence>
<gene>
    <name evidence="5" type="ORF">D0817_21865</name>
</gene>
<protein>
    <submittedName>
        <fullName evidence="5">TonB-dependent receptor</fullName>
    </submittedName>
</protein>
<dbReference type="AlphaFoldDB" id="A0A434A1X2"/>
<dbReference type="Proteomes" id="UP000288102">
    <property type="component" value="Unassembled WGS sequence"/>
</dbReference>
<dbReference type="GO" id="GO:0009279">
    <property type="term" value="C:cell outer membrane"/>
    <property type="evidence" value="ECO:0007669"/>
    <property type="project" value="UniProtKB-SubCell"/>
</dbReference>
<dbReference type="InterPro" id="IPR041700">
    <property type="entry name" value="OMP_b-brl_3"/>
</dbReference>
<proteinExistence type="predicted"/>
<keyword evidence="3" id="KW-0998">Cell outer membrane</keyword>
<dbReference type="PANTHER" id="PTHR40980:SF4">
    <property type="entry name" value="TONB-DEPENDENT RECEPTOR-LIKE BETA-BARREL DOMAIN-CONTAINING PROTEIN"/>
    <property type="match status" value="1"/>
</dbReference>
<reference evidence="6" key="1">
    <citation type="journal article" date="2019" name="Syst. Appl. Microbiol.">
        <title>Flavobacterium circumlabens sp. nov. and Flavobacterium cupreum sp. nov., two psychrotrophic species isolated from Antarctic environmental samples.</title>
        <authorList>
            <person name="Kralova S."/>
            <person name="Busse H.-J."/>
            <person name="Svec P."/>
            <person name="Maslanova I."/>
            <person name="Stankova E."/>
            <person name="Bartak M."/>
            <person name="Sedlacek I."/>
        </authorList>
    </citation>
    <scope>NUCLEOTIDE SEQUENCE [LARGE SCALE GENOMIC DNA]</scope>
    <source>
        <strain evidence="6">CCM 8825</strain>
    </source>
</reference>
<dbReference type="EMBL" id="QWDM01000018">
    <property type="protein sequence ID" value="RUT68373.1"/>
    <property type="molecule type" value="Genomic_DNA"/>
</dbReference>
<evidence type="ECO:0000313" key="5">
    <source>
        <dbReference type="EMBL" id="RUT68373.1"/>
    </source>
</evidence>
<dbReference type="Pfam" id="PF13715">
    <property type="entry name" value="CarbopepD_reg_2"/>
    <property type="match status" value="1"/>
</dbReference>
<keyword evidence="6" id="KW-1185">Reference proteome</keyword>
<dbReference type="RefSeq" id="WP_127340419.1">
    <property type="nucleotide sequence ID" value="NZ_QWDM01000018.1"/>
</dbReference>
<sequence length="798" mass="90652">MKKISKNYFIAVLILTLLPVLSYSQIKIKGQILNSENKPVEFVEVLLCSSDSIVIKSEFSDENGNFTIETNIGNYRLKISQLGKIMFERNIELSKDLNLETIKVNTTNQLQTVVVKNKKKLIERKVDRLVFNVENSISAIGGDATDALKVTPGLRIEEDQISMIGKSGMSVMIDDKLIKLSGDDLISFLKGIPSGNIKSIEVISNPPAKYDAEGNSGIVNIRLKKAKTNSISGNLKTSYSQAKYPLGTLGGGLNYQKDKLTVTSNINYNNGSTAPYQEYTIFYPKYTWFETNKVRSFQNNLSGGVTLDYQINSKTTMGLQYSGASNKPIRKGLNTSNITNNNFVLDSLIVTPSRLEIERNTQSVNFHIVTKIDSTGQKLSADVDYFKYTSDLNNKFSSNTFLPNGNKVPNRYIAANNLSNQDIDIYSAKVDYDLPLKWADLSFGGKVSFIDNSSTVSYFNTANPDPIYDPSKSNIFDYTENTQAVYISGSKSLSKKWDVQLGLRLENTQTKGFSETLNQTNENDYLKLFPTLYLTYKSSENSTFGFNYNRRIDRPGFSKLNPFRFYTSSFNYTEGNPFLQPYFTDNIEFSNTYKNLYSSVYAYYLKNGFDEVAFVSAGSITQIVRPINFYTEKSIGWVESYTFNKWKWWESNNQLNVYYSQTTSDIPNVLPNIESWTCSFNSTNVFTLNKAKTIKSELNFTGKTPATAGSYRTSGFYYFDMGFSFLFLKNKLQTSVNFLDLFRTQKKTFTQNVNGIKQENYDYRDTQKVRISLVWNFGKSLKTPKKKLSNEEEKKRTN</sequence>
<evidence type="ECO:0000256" key="3">
    <source>
        <dbReference type="ARBA" id="ARBA00023237"/>
    </source>
</evidence>
<feature type="domain" description="Outer membrane protein beta-barrel" evidence="4">
    <location>
        <begin position="371"/>
        <end position="775"/>
    </location>
</feature>